<organism evidence="2 3">
    <name type="scientific">Gimesia alba</name>
    <dbReference type="NCBI Taxonomy" id="2527973"/>
    <lineage>
        <taxon>Bacteria</taxon>
        <taxon>Pseudomonadati</taxon>
        <taxon>Planctomycetota</taxon>
        <taxon>Planctomycetia</taxon>
        <taxon>Planctomycetales</taxon>
        <taxon>Planctomycetaceae</taxon>
        <taxon>Gimesia</taxon>
    </lineage>
</organism>
<dbReference type="OrthoDB" id="261683at2"/>
<keyword evidence="1" id="KW-0472">Membrane</keyword>
<feature type="transmembrane region" description="Helical" evidence="1">
    <location>
        <begin position="6"/>
        <end position="26"/>
    </location>
</feature>
<keyword evidence="3" id="KW-1185">Reference proteome</keyword>
<protein>
    <submittedName>
        <fullName evidence="2">Uncharacterized protein</fullName>
    </submittedName>
</protein>
<evidence type="ECO:0000313" key="3">
    <source>
        <dbReference type="Proteomes" id="UP000317171"/>
    </source>
</evidence>
<accession>A0A517RGZ1</accession>
<evidence type="ECO:0000256" key="1">
    <source>
        <dbReference type="SAM" id="Phobius"/>
    </source>
</evidence>
<dbReference type="AlphaFoldDB" id="A0A517RGZ1"/>
<dbReference type="Proteomes" id="UP000317171">
    <property type="component" value="Chromosome"/>
</dbReference>
<sequence>MLTILYVALGVILGFVVLILLIWFWLKYKFRKFTSKFAEELADAFKNAGGFPPPLRIDLEPMDEPEWTDAEKIEMLSAALKEAGYEPDGLYETYAPVHLKIQGFKNRNLPGFAALYEIDQIGAIHLELVCELSNGTQISVTTIADDGMDHPEFSRMIRMVHLDLSEPEQVQELYNRMREETDGKTLVDQTDKKFEEVFKKSWARSMDWRMERGGITTAEIIRAAEINGQPTPTQEEVELAKYPWKEQIDSFITDQIRKSYLKNTNMSGDEWEETLDRLVIIHEKSDPTRLISELADIITYDADLDDNEEDGEDAYLKMEYQLKAIFDAEASVMDGFRKAIELLPPKKEYTLHGSTETPWRSEVYLSPNFYDEDNDDF</sequence>
<dbReference type="KEGG" id="gaz:Pan241w_32350"/>
<dbReference type="EMBL" id="CP036269">
    <property type="protein sequence ID" value="QDT43136.1"/>
    <property type="molecule type" value="Genomic_DNA"/>
</dbReference>
<reference evidence="2 3" key="1">
    <citation type="submission" date="2019-02" db="EMBL/GenBank/DDBJ databases">
        <title>Deep-cultivation of Planctomycetes and their phenomic and genomic characterization uncovers novel biology.</title>
        <authorList>
            <person name="Wiegand S."/>
            <person name="Jogler M."/>
            <person name="Boedeker C."/>
            <person name="Pinto D."/>
            <person name="Vollmers J."/>
            <person name="Rivas-Marin E."/>
            <person name="Kohn T."/>
            <person name="Peeters S.H."/>
            <person name="Heuer A."/>
            <person name="Rast P."/>
            <person name="Oberbeckmann S."/>
            <person name="Bunk B."/>
            <person name="Jeske O."/>
            <person name="Meyerdierks A."/>
            <person name="Storesund J.E."/>
            <person name="Kallscheuer N."/>
            <person name="Luecker S."/>
            <person name="Lage O.M."/>
            <person name="Pohl T."/>
            <person name="Merkel B.J."/>
            <person name="Hornburger P."/>
            <person name="Mueller R.-W."/>
            <person name="Bruemmer F."/>
            <person name="Labrenz M."/>
            <person name="Spormann A.M."/>
            <person name="Op den Camp H."/>
            <person name="Overmann J."/>
            <person name="Amann R."/>
            <person name="Jetten M.S.M."/>
            <person name="Mascher T."/>
            <person name="Medema M.H."/>
            <person name="Devos D.P."/>
            <person name="Kaster A.-K."/>
            <person name="Ovreas L."/>
            <person name="Rohde M."/>
            <person name="Galperin M.Y."/>
            <person name="Jogler C."/>
        </authorList>
    </citation>
    <scope>NUCLEOTIDE SEQUENCE [LARGE SCALE GENOMIC DNA]</scope>
    <source>
        <strain evidence="2 3">Pan241w</strain>
    </source>
</reference>
<keyword evidence="1" id="KW-1133">Transmembrane helix</keyword>
<name>A0A517RGZ1_9PLAN</name>
<evidence type="ECO:0000313" key="2">
    <source>
        <dbReference type="EMBL" id="QDT43136.1"/>
    </source>
</evidence>
<gene>
    <name evidence="2" type="ORF">Pan241w_32350</name>
</gene>
<proteinExistence type="predicted"/>
<keyword evidence="1" id="KW-0812">Transmembrane</keyword>
<dbReference type="RefSeq" id="WP_145217509.1">
    <property type="nucleotide sequence ID" value="NZ_CP036269.1"/>
</dbReference>